<evidence type="ECO:0000313" key="1">
    <source>
        <dbReference type="EMBL" id="QIB64461.1"/>
    </source>
</evidence>
<organism evidence="1 2">
    <name type="scientific">Kineobactrum salinum</name>
    <dbReference type="NCBI Taxonomy" id="2708301"/>
    <lineage>
        <taxon>Bacteria</taxon>
        <taxon>Pseudomonadati</taxon>
        <taxon>Pseudomonadota</taxon>
        <taxon>Gammaproteobacteria</taxon>
        <taxon>Cellvibrionales</taxon>
        <taxon>Halieaceae</taxon>
        <taxon>Kineobactrum</taxon>
    </lineage>
</organism>
<dbReference type="AlphaFoldDB" id="A0A6C0TXE3"/>
<proteinExistence type="predicted"/>
<dbReference type="RefSeq" id="WP_163493711.1">
    <property type="nucleotide sequence ID" value="NZ_CP048711.1"/>
</dbReference>
<name>A0A6C0TXE3_9GAMM</name>
<keyword evidence="2" id="KW-1185">Reference proteome</keyword>
<dbReference type="KEGG" id="kim:G3T16_02660"/>
<protein>
    <submittedName>
        <fullName evidence="1">Uncharacterized protein</fullName>
    </submittedName>
</protein>
<evidence type="ECO:0000313" key="2">
    <source>
        <dbReference type="Proteomes" id="UP000477680"/>
    </source>
</evidence>
<dbReference type="EMBL" id="CP048711">
    <property type="protein sequence ID" value="QIB64461.1"/>
    <property type="molecule type" value="Genomic_DNA"/>
</dbReference>
<reference evidence="1 2" key="1">
    <citation type="submission" date="2020-02" db="EMBL/GenBank/DDBJ databases">
        <title>Genome sequencing for Kineobactrum sp. M2.</title>
        <authorList>
            <person name="Park S.-J."/>
        </authorList>
    </citation>
    <scope>NUCLEOTIDE SEQUENCE [LARGE SCALE GENOMIC DNA]</scope>
    <source>
        <strain evidence="1 2">M2</strain>
    </source>
</reference>
<sequence>MADIIAFRKPSLKEQHKGKTLCRHGHHKWEVDKARQFDVKQGRLVTLYRCARCGKQRVRAD</sequence>
<accession>A0A6C0TXE3</accession>
<dbReference type="Proteomes" id="UP000477680">
    <property type="component" value="Chromosome"/>
</dbReference>
<gene>
    <name evidence="1" type="ORF">G3T16_02660</name>
</gene>